<gene>
    <name evidence="9" type="primary">PHO91</name>
    <name evidence="9" type="ORF">MNAN1_000616</name>
</gene>
<evidence type="ECO:0000256" key="5">
    <source>
        <dbReference type="ARBA" id="ARBA00023136"/>
    </source>
</evidence>
<feature type="transmembrane region" description="Helical" evidence="7">
    <location>
        <begin position="397"/>
        <end position="421"/>
    </location>
</feature>
<dbReference type="GO" id="GO:0006797">
    <property type="term" value="P:polyphosphate metabolic process"/>
    <property type="evidence" value="ECO:0007669"/>
    <property type="project" value="TreeGrafter"/>
</dbReference>
<feature type="transmembrane region" description="Helical" evidence="7">
    <location>
        <begin position="801"/>
        <end position="823"/>
    </location>
</feature>
<evidence type="ECO:0000256" key="2">
    <source>
        <dbReference type="ARBA" id="ARBA00022448"/>
    </source>
</evidence>
<feature type="transmembrane region" description="Helical" evidence="7">
    <location>
        <begin position="664"/>
        <end position="681"/>
    </location>
</feature>
<proteinExistence type="predicted"/>
<protein>
    <submittedName>
        <fullName evidence="9">Low-affinity phosphate transporter</fullName>
    </submittedName>
</protein>
<dbReference type="InterPro" id="IPR004331">
    <property type="entry name" value="SPX_dom"/>
</dbReference>
<evidence type="ECO:0000256" key="6">
    <source>
        <dbReference type="SAM" id="MobiDB-lite"/>
    </source>
</evidence>
<dbReference type="PANTHER" id="PTHR10283:SF92">
    <property type="entry name" value="LOW-AFFINITY PHOSPHATE TRANSPORTER PHO91"/>
    <property type="match status" value="1"/>
</dbReference>
<evidence type="ECO:0000256" key="4">
    <source>
        <dbReference type="ARBA" id="ARBA00022989"/>
    </source>
</evidence>
<dbReference type="Pfam" id="PF03105">
    <property type="entry name" value="SPX"/>
    <property type="match status" value="1"/>
</dbReference>
<evidence type="ECO:0000313" key="9">
    <source>
        <dbReference type="EMBL" id="WFD25652.1"/>
    </source>
</evidence>
<dbReference type="GO" id="GO:0005315">
    <property type="term" value="F:phosphate transmembrane transporter activity"/>
    <property type="evidence" value="ECO:0007669"/>
    <property type="project" value="TreeGrafter"/>
</dbReference>
<sequence>MKCDVPDWTDHYINVPLTFSYQHLKKIVYTLERSQYNVNDLENVDHNIERIESESAMLLHSDPSDLDRRFIPHLDKELRKIVDFYCEKEKELCDEVVMVHDHIKIAEDEYNVGSGGESDADVSNEDEADESSNTHLQAPKRQPAWYTPKHRRSFTSVSDAEAAGPGPSPDKLLDPLPVHRRWINTFGKRGSYHKARRQWSPSSSGVSSMALGGGAIEPGSHAMEDGIAASVWAAQDDYAIDMRLTLKRKLVEIYTSLNELQQYAHLNLTGMEKILKKYDKTTSSSLKDRYMENVVKVKYPFQPQSVNLLRNQIEEVVHMYARVAARGDEELAHQQLRMQLREEVVWQRNTVWREMINIERRAQAASLEKGIMASSTAHLLDEEQKQPHKLRTPFGEIMLPSFLTLGTFQLFGSLLVFFLLLKVPAFRLFDRVEVQNCFAMLVLCTCLWVTEVVELFVTSLLVPFLIVTLRVVRENEGEGRRLTAPEASKWIFQQMFAPNVSLLLGGFTLAAALSKYGIDKVLATRLLQYAGTRPSIVLLAHMLVACFASMWISNVAAPVLMFSLVQPILRNLPPRSPYATSMVMGIALASNIGGQTSPIASPQNLIALQYMEVPLGWLQWFGITIPVSGISLLVLWLLLLWSFGTGRGVVIKRLPESSEAFSRRQWFISAVCIGTIVLWCFQQRIEYIMGDMAITAVLPLVLFFGSGILTKEDFNNFLWTIVFLAMGGIALGKGVSSSGLLKSLDSFIQGQVEGLPLWGILLILVVVGLLVATFISHTIAAVLLVPIAAQMGANLTEPHPRLLIMATALTASAAMGLPISGFPNMTAINLEDEVGHHYVSVKTFLRVGIPASILATLIIATLGFAIMQFMGL</sequence>
<evidence type="ECO:0000256" key="3">
    <source>
        <dbReference type="ARBA" id="ARBA00022692"/>
    </source>
</evidence>
<feature type="domain" description="SPX" evidence="8">
    <location>
        <begin position="1"/>
        <end position="292"/>
    </location>
</feature>
<reference evidence="9" key="1">
    <citation type="submission" date="2023-03" db="EMBL/GenBank/DDBJ databases">
        <title>Mating type loci evolution in Malassezia.</title>
        <authorList>
            <person name="Coelho M.A."/>
        </authorList>
    </citation>
    <scope>NUCLEOTIDE SEQUENCE</scope>
    <source>
        <strain evidence="9">CBS 9557</strain>
    </source>
</reference>
<feature type="transmembrane region" description="Helical" evidence="7">
    <location>
        <begin position="756"/>
        <end position="789"/>
    </location>
</feature>
<dbReference type="PROSITE" id="PS51382">
    <property type="entry name" value="SPX"/>
    <property type="match status" value="1"/>
</dbReference>
<dbReference type="PANTHER" id="PTHR10283">
    <property type="entry name" value="SOLUTE CARRIER FAMILY 13 MEMBER"/>
    <property type="match status" value="1"/>
</dbReference>
<feature type="region of interest" description="Disordered" evidence="6">
    <location>
        <begin position="110"/>
        <end position="174"/>
    </location>
</feature>
<evidence type="ECO:0000313" key="10">
    <source>
        <dbReference type="Proteomes" id="UP001213623"/>
    </source>
</evidence>
<keyword evidence="4 7" id="KW-1133">Transmembrane helix</keyword>
<feature type="transmembrane region" description="Helical" evidence="7">
    <location>
        <begin position="843"/>
        <end position="867"/>
    </location>
</feature>
<dbReference type="AlphaFoldDB" id="A0AAF0EP60"/>
<feature type="transmembrane region" description="Helical" evidence="7">
    <location>
        <begin position="617"/>
        <end position="643"/>
    </location>
</feature>
<comment type="subcellular location">
    <subcellularLocation>
        <location evidence="1">Membrane</location>
        <topology evidence="1">Multi-pass membrane protein</topology>
    </subcellularLocation>
</comment>
<accession>A0AAF0EP60</accession>
<feature type="transmembrane region" description="Helical" evidence="7">
    <location>
        <begin position="496"/>
        <end position="518"/>
    </location>
</feature>
<evidence type="ECO:0000259" key="8">
    <source>
        <dbReference type="PROSITE" id="PS51382"/>
    </source>
</evidence>
<feature type="compositionally biased region" description="Acidic residues" evidence="6">
    <location>
        <begin position="118"/>
        <end position="130"/>
    </location>
</feature>
<dbReference type="InterPro" id="IPR004680">
    <property type="entry name" value="Cit_transptr-like_dom"/>
</dbReference>
<evidence type="ECO:0000256" key="7">
    <source>
        <dbReference type="SAM" id="Phobius"/>
    </source>
</evidence>
<dbReference type="GO" id="GO:0005886">
    <property type="term" value="C:plasma membrane"/>
    <property type="evidence" value="ECO:0007669"/>
    <property type="project" value="TreeGrafter"/>
</dbReference>
<feature type="transmembrane region" description="Helical" evidence="7">
    <location>
        <begin position="538"/>
        <end position="565"/>
    </location>
</feature>
<keyword evidence="10" id="KW-1185">Reference proteome</keyword>
<dbReference type="CDD" id="cd14478">
    <property type="entry name" value="SPX_PHO87_PHO90_like"/>
    <property type="match status" value="1"/>
</dbReference>
<keyword evidence="5 7" id="KW-0472">Membrane</keyword>
<keyword evidence="2" id="KW-0813">Transport</keyword>
<name>A0AAF0EP60_9BASI</name>
<feature type="transmembrane region" description="Helical" evidence="7">
    <location>
        <begin position="687"/>
        <end position="705"/>
    </location>
</feature>
<dbReference type="Pfam" id="PF03600">
    <property type="entry name" value="CitMHS"/>
    <property type="match status" value="1"/>
</dbReference>
<dbReference type="Proteomes" id="UP001213623">
    <property type="component" value="Chromosome 1"/>
</dbReference>
<dbReference type="GO" id="GO:0006817">
    <property type="term" value="P:phosphate ion transport"/>
    <property type="evidence" value="ECO:0007669"/>
    <property type="project" value="TreeGrafter"/>
</dbReference>
<dbReference type="EMBL" id="CP119892">
    <property type="protein sequence ID" value="WFD25652.1"/>
    <property type="molecule type" value="Genomic_DNA"/>
</dbReference>
<keyword evidence="3 7" id="KW-0812">Transmembrane</keyword>
<dbReference type="CDD" id="cd01115">
    <property type="entry name" value="SLC13_permease"/>
    <property type="match status" value="1"/>
</dbReference>
<evidence type="ECO:0000256" key="1">
    <source>
        <dbReference type="ARBA" id="ARBA00004141"/>
    </source>
</evidence>
<feature type="transmembrane region" description="Helical" evidence="7">
    <location>
        <begin position="717"/>
        <end position="736"/>
    </location>
</feature>
<organism evidence="9 10">
    <name type="scientific">Malassezia nana</name>
    <dbReference type="NCBI Taxonomy" id="180528"/>
    <lineage>
        <taxon>Eukaryota</taxon>
        <taxon>Fungi</taxon>
        <taxon>Dikarya</taxon>
        <taxon>Basidiomycota</taxon>
        <taxon>Ustilaginomycotina</taxon>
        <taxon>Malasseziomycetes</taxon>
        <taxon>Malasseziales</taxon>
        <taxon>Malasseziaceae</taxon>
        <taxon>Malassezia</taxon>
    </lineage>
</organism>